<protein>
    <submittedName>
        <fullName evidence="1">Uncharacterized protein</fullName>
    </submittedName>
</protein>
<proteinExistence type="predicted"/>
<dbReference type="EMBL" id="LAZR01002446">
    <property type="protein sequence ID" value="KKN29940.1"/>
    <property type="molecule type" value="Genomic_DNA"/>
</dbReference>
<gene>
    <name evidence="1" type="ORF">LCGC14_0838940</name>
</gene>
<name>A0A0F9PDQ6_9ZZZZ</name>
<sequence>MINISILKKICKLKGVICNHFDEDCITCMKRKDLIKSKDDLLEIHELLIYHPVEFKRYYNREITRADVIDIDLEN</sequence>
<accession>A0A0F9PDQ6</accession>
<reference evidence="1" key="1">
    <citation type="journal article" date="2015" name="Nature">
        <title>Complex archaea that bridge the gap between prokaryotes and eukaryotes.</title>
        <authorList>
            <person name="Spang A."/>
            <person name="Saw J.H."/>
            <person name="Jorgensen S.L."/>
            <person name="Zaremba-Niedzwiedzka K."/>
            <person name="Martijn J."/>
            <person name="Lind A.E."/>
            <person name="van Eijk R."/>
            <person name="Schleper C."/>
            <person name="Guy L."/>
            <person name="Ettema T.J."/>
        </authorList>
    </citation>
    <scope>NUCLEOTIDE SEQUENCE</scope>
</reference>
<organism evidence="1">
    <name type="scientific">marine sediment metagenome</name>
    <dbReference type="NCBI Taxonomy" id="412755"/>
    <lineage>
        <taxon>unclassified sequences</taxon>
        <taxon>metagenomes</taxon>
        <taxon>ecological metagenomes</taxon>
    </lineage>
</organism>
<comment type="caution">
    <text evidence="1">The sequence shown here is derived from an EMBL/GenBank/DDBJ whole genome shotgun (WGS) entry which is preliminary data.</text>
</comment>
<dbReference type="AlphaFoldDB" id="A0A0F9PDQ6"/>
<evidence type="ECO:0000313" key="1">
    <source>
        <dbReference type="EMBL" id="KKN29940.1"/>
    </source>
</evidence>